<comment type="caution">
    <text evidence="4">The sequence shown here is derived from an EMBL/GenBank/DDBJ whole genome shotgun (WGS) entry which is preliminary data.</text>
</comment>
<accession>A0A934UDW3</accession>
<dbReference type="Pfam" id="PF00583">
    <property type="entry name" value="Acetyltransf_1"/>
    <property type="match status" value="2"/>
</dbReference>
<evidence type="ECO:0000256" key="2">
    <source>
        <dbReference type="ARBA" id="ARBA00023315"/>
    </source>
</evidence>
<dbReference type="RefSeq" id="WP_199568018.1">
    <property type="nucleotide sequence ID" value="NZ_JAENBP010000006.1"/>
</dbReference>
<feature type="domain" description="N-acetyltransferase" evidence="3">
    <location>
        <begin position="152"/>
        <end position="288"/>
    </location>
</feature>
<reference evidence="4 5" key="1">
    <citation type="journal article" date="2021" name="Int. J. Syst. Evol. Microbiol.">
        <title>Streptococcus vicugnae sp. nov., isolated from faeces of alpacas (Vicugna pacos) and cattle (Bos taurus), Streptococcus zalophi sp. nov., and Streptococcus pacificus sp. nov., isolated from respiratory tract of California sea lions (Zalophus californianus).</title>
        <authorList>
            <person name="Volokhov D.V."/>
            <person name="Zagorodnyaya T.A."/>
            <person name="Shen Z."/>
            <person name="Blom J."/>
            <person name="Furtak V.A."/>
            <person name="Eisenberg T."/>
            <person name="Fan P."/>
            <person name="Jeong K.C."/>
            <person name="Gao Y."/>
            <person name="Zhang S."/>
            <person name="Amselle M."/>
        </authorList>
    </citation>
    <scope>NUCLEOTIDE SEQUENCE [LARGE SCALE GENOMIC DNA]</scope>
    <source>
        <strain evidence="5">CSL7508-lung</strain>
    </source>
</reference>
<evidence type="ECO:0000313" key="4">
    <source>
        <dbReference type="EMBL" id="MBJ8350100.1"/>
    </source>
</evidence>
<dbReference type="Gene3D" id="3.40.630.30">
    <property type="match status" value="2"/>
</dbReference>
<keyword evidence="2" id="KW-0012">Acyltransferase</keyword>
<evidence type="ECO:0000256" key="1">
    <source>
        <dbReference type="ARBA" id="ARBA00022679"/>
    </source>
</evidence>
<dbReference type="PANTHER" id="PTHR43420">
    <property type="entry name" value="ACETYLTRANSFERASE"/>
    <property type="match status" value="1"/>
</dbReference>
<dbReference type="Proteomes" id="UP000644875">
    <property type="component" value="Unassembled WGS sequence"/>
</dbReference>
<proteinExistence type="predicted"/>
<dbReference type="CDD" id="cd04301">
    <property type="entry name" value="NAT_SF"/>
    <property type="match status" value="2"/>
</dbReference>
<keyword evidence="5" id="KW-1185">Reference proteome</keyword>
<feature type="domain" description="N-acetyltransferase" evidence="3">
    <location>
        <begin position="3"/>
        <end position="157"/>
    </location>
</feature>
<dbReference type="PANTHER" id="PTHR43420:SF44">
    <property type="entry name" value="ACETYLTRANSFERASE YPEA"/>
    <property type="match status" value="1"/>
</dbReference>
<dbReference type="AlphaFoldDB" id="A0A934UDW3"/>
<dbReference type="GO" id="GO:0016747">
    <property type="term" value="F:acyltransferase activity, transferring groups other than amino-acyl groups"/>
    <property type="evidence" value="ECO:0007669"/>
    <property type="project" value="InterPro"/>
</dbReference>
<dbReference type="InterPro" id="IPR016181">
    <property type="entry name" value="Acyl_CoA_acyltransferase"/>
</dbReference>
<dbReference type="PROSITE" id="PS51186">
    <property type="entry name" value="GNAT"/>
    <property type="match status" value="2"/>
</dbReference>
<sequence>MKQVIRTVLNDQELKDVKTLIKKCQAYDKTFKEPYLSNMLNFDSQLPSFFLGYEKEKLIAFLGVYADSKEAELSVLVDPDHRRQGYATVLYDTFKKETKNYQLDPPLFITEDQFLTSNPDFLTNLQLHRLEDTENLLGRNSDPFDVTPREEWQVKQAALSDVDAIVAVKMSAFDDETREVHYQYVTEANDDKDSLLYILSEENKVLASCTVNISSEDYYLYGLAVIEAYRGKGIGSYLVKMMINDLIQKGANSFQIAVDDDNVGARRLYEKLGFTYQTQIVYLREKRD</sequence>
<evidence type="ECO:0000259" key="3">
    <source>
        <dbReference type="PROSITE" id="PS51186"/>
    </source>
</evidence>
<name>A0A934UDW3_9STRE</name>
<gene>
    <name evidence="4" type="ORF">JHK64_05585</name>
</gene>
<keyword evidence="1" id="KW-0808">Transferase</keyword>
<dbReference type="InterPro" id="IPR000182">
    <property type="entry name" value="GNAT_dom"/>
</dbReference>
<evidence type="ECO:0000313" key="5">
    <source>
        <dbReference type="Proteomes" id="UP000644875"/>
    </source>
</evidence>
<organism evidence="4 5">
    <name type="scientific">Streptococcus zalophi</name>
    <dbReference type="NCBI Taxonomy" id="640031"/>
    <lineage>
        <taxon>Bacteria</taxon>
        <taxon>Bacillati</taxon>
        <taxon>Bacillota</taxon>
        <taxon>Bacilli</taxon>
        <taxon>Lactobacillales</taxon>
        <taxon>Streptococcaceae</taxon>
        <taxon>Streptococcus</taxon>
    </lineage>
</organism>
<dbReference type="InterPro" id="IPR050680">
    <property type="entry name" value="YpeA/RimI_acetyltransf"/>
</dbReference>
<dbReference type="EMBL" id="JAENBP010000006">
    <property type="protein sequence ID" value="MBJ8350100.1"/>
    <property type="molecule type" value="Genomic_DNA"/>
</dbReference>
<dbReference type="SUPFAM" id="SSF55729">
    <property type="entry name" value="Acyl-CoA N-acyltransferases (Nat)"/>
    <property type="match status" value="2"/>
</dbReference>
<protein>
    <submittedName>
        <fullName evidence="4">GNAT family N-acetyltransferase</fullName>
    </submittedName>
</protein>